<sequence>MIPDLASYRAFVPYPDVSVPHAASGPLTGLTFGVKDIFDVTGYPTGCGNPHMLAMSGIKTANAPVVAALLEAGAAFAGKTYTEELAFSMTGKNAHFGAPRNGAAPDRVTGGSSSGSASAVSNRLCDFALGTDTGGSVRAPASHCGLVGLRPTHARVSLDGCMPLSPGFDTCGWFARDIETFARVGNVLLGEDTTTLPSLQQACLPRELLAGLPEPVVKIFLATLDRLKPCFGSVESVDIMSPSIDALYWAFRYTQGFQAWQSQGESIKRFDLQLGPGVRERFAWSCTVTPAQNGDSERVRADFRANLLSLLAGGRIILMPTMPDVAPLLSDTDEALESYRNQAIRMLCVAGLGGCPQLSLPLMQIDGVPLGFSLIGPPGSDKGLIELGRMLMA</sequence>
<dbReference type="Pfam" id="PF01425">
    <property type="entry name" value="Amidase"/>
    <property type="match status" value="1"/>
</dbReference>
<accession>A0ABW8MI99</accession>
<dbReference type="EMBL" id="JBIYDN010000006">
    <property type="protein sequence ID" value="MFK4442471.1"/>
    <property type="molecule type" value="Genomic_DNA"/>
</dbReference>
<dbReference type="RefSeq" id="WP_404606722.1">
    <property type="nucleotide sequence ID" value="NZ_JBIYDN010000006.1"/>
</dbReference>
<organism evidence="2 3">
    <name type="scientific">Caballeronia udeis</name>
    <dbReference type="NCBI Taxonomy" id="1232866"/>
    <lineage>
        <taxon>Bacteria</taxon>
        <taxon>Pseudomonadati</taxon>
        <taxon>Pseudomonadota</taxon>
        <taxon>Betaproteobacteria</taxon>
        <taxon>Burkholderiales</taxon>
        <taxon>Burkholderiaceae</taxon>
        <taxon>Caballeronia</taxon>
    </lineage>
</organism>
<dbReference type="SUPFAM" id="SSF75304">
    <property type="entry name" value="Amidase signature (AS) enzymes"/>
    <property type="match status" value="1"/>
</dbReference>
<dbReference type="PANTHER" id="PTHR46310">
    <property type="entry name" value="AMIDASE 1"/>
    <property type="match status" value="1"/>
</dbReference>
<gene>
    <name evidence="2" type="ORF">ABH943_002487</name>
</gene>
<proteinExistence type="predicted"/>
<dbReference type="Gene3D" id="3.90.1300.10">
    <property type="entry name" value="Amidase signature (AS) domain"/>
    <property type="match status" value="1"/>
</dbReference>
<reference evidence="2 3" key="1">
    <citation type="submission" date="2024-11" db="EMBL/GenBank/DDBJ databases">
        <title>Using genomics to understand microbial adaptation to soil warming.</title>
        <authorList>
            <person name="Deangelis K.M. PhD."/>
        </authorList>
    </citation>
    <scope>NUCLEOTIDE SEQUENCE [LARGE SCALE GENOMIC DNA]</scope>
    <source>
        <strain evidence="2 3">GAS97</strain>
    </source>
</reference>
<dbReference type="PANTHER" id="PTHR46310:SF7">
    <property type="entry name" value="AMIDASE 1"/>
    <property type="match status" value="1"/>
</dbReference>
<name>A0ABW8MI99_9BURK</name>
<evidence type="ECO:0000313" key="3">
    <source>
        <dbReference type="Proteomes" id="UP001620514"/>
    </source>
</evidence>
<protein>
    <submittedName>
        <fullName evidence="2">Amidase</fullName>
        <ecNumber evidence="2">3.5.1.4</ecNumber>
    </submittedName>
</protein>
<dbReference type="Proteomes" id="UP001620514">
    <property type="component" value="Unassembled WGS sequence"/>
</dbReference>
<dbReference type="InterPro" id="IPR023631">
    <property type="entry name" value="Amidase_dom"/>
</dbReference>
<dbReference type="PROSITE" id="PS00571">
    <property type="entry name" value="AMIDASES"/>
    <property type="match status" value="1"/>
</dbReference>
<feature type="domain" description="Amidase" evidence="1">
    <location>
        <begin position="22"/>
        <end position="199"/>
    </location>
</feature>
<dbReference type="GO" id="GO:0004040">
    <property type="term" value="F:amidase activity"/>
    <property type="evidence" value="ECO:0007669"/>
    <property type="project" value="UniProtKB-EC"/>
</dbReference>
<dbReference type="InterPro" id="IPR020556">
    <property type="entry name" value="Amidase_CS"/>
</dbReference>
<keyword evidence="3" id="KW-1185">Reference proteome</keyword>
<dbReference type="NCBIfam" id="NF006169">
    <property type="entry name" value="PRK08310.1"/>
    <property type="match status" value="1"/>
</dbReference>
<dbReference type="EC" id="3.5.1.4" evidence="2"/>
<keyword evidence="2" id="KW-0378">Hydrolase</keyword>
<evidence type="ECO:0000259" key="1">
    <source>
        <dbReference type="Pfam" id="PF01425"/>
    </source>
</evidence>
<evidence type="ECO:0000313" key="2">
    <source>
        <dbReference type="EMBL" id="MFK4442471.1"/>
    </source>
</evidence>
<comment type="caution">
    <text evidence="2">The sequence shown here is derived from an EMBL/GenBank/DDBJ whole genome shotgun (WGS) entry which is preliminary data.</text>
</comment>
<dbReference type="InterPro" id="IPR036928">
    <property type="entry name" value="AS_sf"/>
</dbReference>